<evidence type="ECO:0000256" key="10">
    <source>
        <dbReference type="HAMAP-Rule" id="MF_01102"/>
    </source>
</evidence>
<keyword evidence="7 10" id="KW-0274">FAD</keyword>
<evidence type="ECO:0000256" key="9">
    <source>
        <dbReference type="ARBA" id="ARBA00023268"/>
    </source>
</evidence>
<dbReference type="GO" id="GO:0016645">
    <property type="term" value="F:oxidoreductase activity, acting on the CH-NH group of donors"/>
    <property type="evidence" value="ECO:0007669"/>
    <property type="project" value="InterPro"/>
</dbReference>
<feature type="region of interest" description="FAD-dependent cmnm(5)s(2)U34 oxidoreductase" evidence="10">
    <location>
        <begin position="266"/>
        <end position="663"/>
    </location>
</feature>
<organism evidence="13 14">
    <name type="scientific">Marinobacterium aestuarii</name>
    <dbReference type="NCBI Taxonomy" id="1821621"/>
    <lineage>
        <taxon>Bacteria</taxon>
        <taxon>Pseudomonadati</taxon>
        <taxon>Pseudomonadota</taxon>
        <taxon>Gammaproteobacteria</taxon>
        <taxon>Oceanospirillales</taxon>
        <taxon>Oceanospirillaceae</taxon>
        <taxon>Marinobacterium</taxon>
    </lineage>
</organism>
<reference evidence="13 14" key="2">
    <citation type="journal article" date="2018" name="Int. J. Syst. Evol. Microbiol.">
        <title>Marinobacterium aestuarii sp. nov., a benzene-degrading marine bacterium isolated from estuary sediment.</title>
        <authorList>
            <person name="Bae S.S."/>
            <person name="Jung J."/>
            <person name="Chung D."/>
            <person name="Baek K."/>
        </authorList>
    </citation>
    <scope>NUCLEOTIDE SEQUENCE [LARGE SCALE GENOMIC DNA]</scope>
    <source>
        <strain evidence="13 14">ST58-10</strain>
    </source>
</reference>
<evidence type="ECO:0000313" key="13">
    <source>
        <dbReference type="EMBL" id="ANG61782.1"/>
    </source>
</evidence>
<dbReference type="NCBIfam" id="NF033855">
    <property type="entry name" value="tRNA_MNMC2"/>
    <property type="match status" value="1"/>
</dbReference>
<feature type="domain" description="MnmC-like methyltransferase" evidence="12">
    <location>
        <begin position="110"/>
        <end position="232"/>
    </location>
</feature>
<dbReference type="GO" id="GO:0002098">
    <property type="term" value="P:tRNA wobble uridine modification"/>
    <property type="evidence" value="ECO:0007669"/>
    <property type="project" value="TreeGrafter"/>
</dbReference>
<keyword evidence="6 10" id="KW-0819">tRNA processing</keyword>
<dbReference type="GO" id="GO:0032259">
    <property type="term" value="P:methylation"/>
    <property type="evidence" value="ECO:0007669"/>
    <property type="project" value="UniProtKB-KW"/>
</dbReference>
<evidence type="ECO:0000256" key="6">
    <source>
        <dbReference type="ARBA" id="ARBA00022694"/>
    </source>
</evidence>
<evidence type="ECO:0000313" key="14">
    <source>
        <dbReference type="Proteomes" id="UP000078070"/>
    </source>
</evidence>
<dbReference type="Pfam" id="PF01266">
    <property type="entry name" value="DAO"/>
    <property type="match status" value="1"/>
</dbReference>
<dbReference type="EC" id="1.5.-.-" evidence="10"/>
<evidence type="ECO:0000256" key="3">
    <source>
        <dbReference type="ARBA" id="ARBA00022630"/>
    </source>
</evidence>
<dbReference type="NCBIfam" id="NF002481">
    <property type="entry name" value="PRK01747.1-2"/>
    <property type="match status" value="1"/>
</dbReference>
<evidence type="ECO:0000256" key="5">
    <source>
        <dbReference type="ARBA" id="ARBA00022691"/>
    </source>
</evidence>
<evidence type="ECO:0000256" key="8">
    <source>
        <dbReference type="ARBA" id="ARBA00023002"/>
    </source>
</evidence>
<evidence type="ECO:0000256" key="7">
    <source>
        <dbReference type="ARBA" id="ARBA00022827"/>
    </source>
</evidence>
<comment type="catalytic activity">
    <reaction evidence="10">
        <text>5-aminomethyl-2-thiouridine(34) in tRNA + S-adenosyl-L-methionine = 5-methylaminomethyl-2-thiouridine(34) in tRNA + S-adenosyl-L-homocysteine + H(+)</text>
        <dbReference type="Rhea" id="RHEA:19569"/>
        <dbReference type="Rhea" id="RHEA-COMP:10195"/>
        <dbReference type="Rhea" id="RHEA-COMP:10197"/>
        <dbReference type="ChEBI" id="CHEBI:15378"/>
        <dbReference type="ChEBI" id="CHEBI:57856"/>
        <dbReference type="ChEBI" id="CHEBI:59789"/>
        <dbReference type="ChEBI" id="CHEBI:74454"/>
        <dbReference type="ChEBI" id="CHEBI:74455"/>
        <dbReference type="EC" id="2.1.1.61"/>
    </reaction>
</comment>
<evidence type="ECO:0000256" key="4">
    <source>
        <dbReference type="ARBA" id="ARBA00022679"/>
    </source>
</evidence>
<comment type="function">
    <text evidence="10">Catalyzes the last two steps in the biosynthesis of 5-methylaminomethyl-2-thiouridine (mnm(5)s(2)U) at the wobble position (U34) in tRNA. Catalyzes the FAD-dependent demodification of cmnm(5)s(2)U34 to nm(5)s(2)U34, followed by the transfer of a methyl group from S-adenosyl-L-methionine to nm(5)s(2)U34, to form mnm(5)s(2)U34.</text>
</comment>
<protein>
    <recommendedName>
        <fullName evidence="10">tRNA 5-methylaminomethyl-2-thiouridine biosynthesis bifunctional protein MnmC</fullName>
        <shortName evidence="10">tRNA mnm(5)s(2)U biosynthesis bifunctional protein</shortName>
    </recommendedName>
    <domain>
        <recommendedName>
            <fullName evidence="10">tRNA (mnm(5)s(2)U34)-methyltransferase</fullName>
            <ecNumber evidence="10">2.1.1.61</ecNumber>
        </recommendedName>
    </domain>
    <domain>
        <recommendedName>
            <fullName evidence="10">FAD-dependent cmnm(5)s(2)U34 oxidoreductase</fullName>
            <ecNumber evidence="10">1.5.-.-</ecNumber>
        </recommendedName>
    </domain>
</protein>
<dbReference type="Proteomes" id="UP000078070">
    <property type="component" value="Chromosome"/>
</dbReference>
<keyword evidence="4 10" id="KW-0808">Transferase</keyword>
<dbReference type="Gene3D" id="3.40.50.150">
    <property type="entry name" value="Vaccinia Virus protein VP39"/>
    <property type="match status" value="1"/>
</dbReference>
<evidence type="ECO:0000259" key="11">
    <source>
        <dbReference type="Pfam" id="PF01266"/>
    </source>
</evidence>
<comment type="similarity">
    <text evidence="10">In the C-terminal section; belongs to the DAO family.</text>
</comment>
<dbReference type="GO" id="GO:0004808">
    <property type="term" value="F:tRNA (5-methylaminomethyl-2-thiouridylate)(34)-methyltransferase activity"/>
    <property type="evidence" value="ECO:0007669"/>
    <property type="project" value="UniProtKB-EC"/>
</dbReference>
<keyword evidence="14" id="KW-1185">Reference proteome</keyword>
<dbReference type="HAMAP" id="MF_01102">
    <property type="entry name" value="MnmC"/>
    <property type="match status" value="1"/>
</dbReference>
<dbReference type="InterPro" id="IPR036188">
    <property type="entry name" value="FAD/NAD-bd_sf"/>
</dbReference>
<keyword evidence="2 10" id="KW-0489">Methyltransferase</keyword>
<dbReference type="InterPro" id="IPR017610">
    <property type="entry name" value="tRNA_S-uridine_synth_MnmC_C"/>
</dbReference>
<feature type="domain" description="FAD dependent oxidoreductase" evidence="11">
    <location>
        <begin position="263"/>
        <end position="632"/>
    </location>
</feature>
<dbReference type="GO" id="GO:0005737">
    <property type="term" value="C:cytoplasm"/>
    <property type="evidence" value="ECO:0007669"/>
    <property type="project" value="UniProtKB-SubCell"/>
</dbReference>
<name>A0A1A9EVF9_9GAMM</name>
<dbReference type="AlphaFoldDB" id="A0A1A9EVF9"/>
<dbReference type="NCBIfam" id="TIGR03197">
    <property type="entry name" value="MnmC_Cterm"/>
    <property type="match status" value="1"/>
</dbReference>
<keyword evidence="3 10" id="KW-0285">Flavoprotein</keyword>
<dbReference type="STRING" id="1821621.A8C75_04345"/>
<keyword evidence="9 10" id="KW-0511">Multifunctional enzyme</keyword>
<sequence length="663" mass="71406">MTQLQHAVIDWKLPRARSTRFDEDYFNSDTGPTEARHIFVDGNRLGPRFAALTQPHFSIAETGFGSGLNFLVTRALWLQQAPHNARLNYIALEKYPLTLQDLSRGLGHWPEFASAATQLTAQYPPLLEGFHRLEFDKGRISLTLIFADATQGLAEFEGPVDAWFLDGFSPATNPDLWSEALFEQVARLSHSGTTLAAARTESCVQQGLATAGFDINQAAGLDRSGQMLSGIHSGHFAPDNPPARTSISPWFDRPRPRPRPESVLILGAGLAGCCAAYALARRGIPVRVLEGSGQAANGGSGNRQGALYAKLPVRPTKQGLLHSTGLDYSRHLLQQLSAEGLLPAHSWQACGLLQLAQSDKEANRQGQLLDAGAYPTTLVHGVSAAEASSLAGSDTPHSGLFFPTAGWVSPVDLCQALLQHPLISLETEVTVEALEYQQDAQRWQALCDSGERYLAAAVIVATAGAAKALPPLAQLPLKSIRGQVSEAPAPATEPALRTVVCGDGYIPPAMNGTYCFGATFDLHDSDTDIRDQDHQSNLATLSKTLPALGAALAQQPLQGRVAFRCSTPDYLPIVGPAPDAERFTEDYARLRQDRKWRFDTEPCHYPGLYVSVGHGSKGLLTCPIGGELLASLICNEPLPLGRTLTEALSPARFIIKNLIRGSI</sequence>
<feature type="region of interest" description="tRNA (mnm(5)s(2)U34)-methyltransferase" evidence="10">
    <location>
        <begin position="1"/>
        <end position="233"/>
    </location>
</feature>
<dbReference type="SUPFAM" id="SSF51905">
    <property type="entry name" value="FAD/NAD(P)-binding domain"/>
    <property type="match status" value="1"/>
</dbReference>
<evidence type="ECO:0000256" key="2">
    <source>
        <dbReference type="ARBA" id="ARBA00022603"/>
    </source>
</evidence>
<dbReference type="Gene3D" id="3.30.9.10">
    <property type="entry name" value="D-Amino Acid Oxidase, subunit A, domain 2"/>
    <property type="match status" value="1"/>
</dbReference>
<accession>A0A1A9EVF9</accession>
<dbReference type="InterPro" id="IPR047785">
    <property type="entry name" value="tRNA_MNMC2"/>
</dbReference>
<dbReference type="Pfam" id="PF05430">
    <property type="entry name" value="Methyltransf_30"/>
    <property type="match status" value="1"/>
</dbReference>
<gene>
    <name evidence="10" type="primary">mnmC</name>
    <name evidence="13" type="ORF">A8C75_04345</name>
</gene>
<dbReference type="InterPro" id="IPR029063">
    <property type="entry name" value="SAM-dependent_MTases_sf"/>
</dbReference>
<keyword evidence="1 10" id="KW-0963">Cytoplasm</keyword>
<comment type="subcellular location">
    <subcellularLocation>
        <location evidence="10">Cytoplasm</location>
    </subcellularLocation>
</comment>
<reference evidence="14" key="1">
    <citation type="submission" date="2016-05" db="EMBL/GenBank/DDBJ databases">
        <authorList>
            <person name="Baek K."/>
            <person name="Yang S.-J."/>
        </authorList>
    </citation>
    <scope>NUCLEOTIDE SEQUENCE [LARGE SCALE GENOMIC DNA]</scope>
    <source>
        <strain evidence="14">ST58-10</strain>
    </source>
</reference>
<dbReference type="PANTHER" id="PTHR13847:SF283">
    <property type="entry name" value="TRNA 5-METHYLAMINOMETHYL-2-THIOURIDINE BIOSYNTHESIS BIFUNCTIONAL PROTEIN MNMC"/>
    <property type="match status" value="1"/>
</dbReference>
<keyword evidence="8 10" id="KW-0560">Oxidoreductase</keyword>
<dbReference type="EC" id="2.1.1.61" evidence="10"/>
<dbReference type="SUPFAM" id="SSF54373">
    <property type="entry name" value="FAD-linked reductases, C-terminal domain"/>
    <property type="match status" value="1"/>
</dbReference>
<dbReference type="OrthoDB" id="9786494at2"/>
<dbReference type="EMBL" id="CP015839">
    <property type="protein sequence ID" value="ANG61782.1"/>
    <property type="molecule type" value="Genomic_DNA"/>
</dbReference>
<dbReference type="Gene3D" id="3.50.50.60">
    <property type="entry name" value="FAD/NAD(P)-binding domain"/>
    <property type="match status" value="1"/>
</dbReference>
<dbReference type="RefSeq" id="WP_067378634.1">
    <property type="nucleotide sequence ID" value="NZ_CP015839.1"/>
</dbReference>
<evidence type="ECO:0000256" key="1">
    <source>
        <dbReference type="ARBA" id="ARBA00022490"/>
    </source>
</evidence>
<comment type="cofactor">
    <cofactor evidence="10">
        <name>FAD</name>
        <dbReference type="ChEBI" id="CHEBI:57692"/>
    </cofactor>
</comment>
<dbReference type="KEGG" id="mars:A8C75_04345"/>
<comment type="similarity">
    <text evidence="10">In the N-terminal section; belongs to the methyltransferase superfamily. tRNA (mnm(5)s(2)U34)-methyltransferase family.</text>
</comment>
<keyword evidence="5 10" id="KW-0949">S-adenosyl-L-methionine</keyword>
<evidence type="ECO:0000259" key="12">
    <source>
        <dbReference type="Pfam" id="PF05430"/>
    </source>
</evidence>
<proteinExistence type="inferred from homology"/>
<dbReference type="GO" id="GO:0050660">
    <property type="term" value="F:flavin adenine dinucleotide binding"/>
    <property type="evidence" value="ECO:0007669"/>
    <property type="project" value="UniProtKB-UniRule"/>
</dbReference>
<dbReference type="InterPro" id="IPR006076">
    <property type="entry name" value="FAD-dep_OxRdtase"/>
</dbReference>
<dbReference type="PANTHER" id="PTHR13847">
    <property type="entry name" value="SARCOSINE DEHYDROGENASE-RELATED"/>
    <property type="match status" value="1"/>
</dbReference>
<dbReference type="InterPro" id="IPR023032">
    <property type="entry name" value="tRNA_MAMT_biosynth_bifunc_MnmC"/>
</dbReference>
<dbReference type="InterPro" id="IPR008471">
    <property type="entry name" value="MnmC-like_methylTransf"/>
</dbReference>